<name>A0A6P2PR13_9BURK</name>
<dbReference type="SUPFAM" id="SSF89796">
    <property type="entry name" value="CoA-transferase family III (CaiB/BaiF)"/>
    <property type="match status" value="1"/>
</dbReference>
<dbReference type="Proteomes" id="UP000494125">
    <property type="component" value="Unassembled WGS sequence"/>
</dbReference>
<reference evidence="2 3" key="1">
    <citation type="submission" date="2019-09" db="EMBL/GenBank/DDBJ databases">
        <authorList>
            <person name="Depoorter E."/>
        </authorList>
    </citation>
    <scope>NUCLEOTIDE SEQUENCE [LARGE SCALE GENOMIC DNA]</scope>
    <source>
        <strain evidence="2">LMG 24065</strain>
    </source>
</reference>
<accession>A0A6P2PR13</accession>
<dbReference type="InterPro" id="IPR023606">
    <property type="entry name" value="CoA-Trfase_III_dom_1_sf"/>
</dbReference>
<keyword evidence="3" id="KW-1185">Reference proteome</keyword>
<dbReference type="EMBL" id="CABVPN010000031">
    <property type="protein sequence ID" value="VWC11005.1"/>
    <property type="molecule type" value="Genomic_DNA"/>
</dbReference>
<dbReference type="InterPro" id="IPR050483">
    <property type="entry name" value="CoA-transferase_III_domain"/>
</dbReference>
<dbReference type="PANTHER" id="PTHR48207">
    <property type="entry name" value="SUCCINATE--HYDROXYMETHYLGLUTARATE COA-TRANSFERASE"/>
    <property type="match status" value="1"/>
</dbReference>
<evidence type="ECO:0000256" key="1">
    <source>
        <dbReference type="ARBA" id="ARBA00022679"/>
    </source>
</evidence>
<dbReference type="PANTHER" id="PTHR48207:SF3">
    <property type="entry name" value="SUCCINATE--HYDROXYMETHYLGLUTARATE COA-TRANSFERASE"/>
    <property type="match status" value="1"/>
</dbReference>
<dbReference type="RefSeq" id="WP_249043943.1">
    <property type="nucleotide sequence ID" value="NZ_VZOI01000006.1"/>
</dbReference>
<protein>
    <submittedName>
        <fullName evidence="2">Formyl-CoA transferase</fullName>
    </submittedName>
</protein>
<dbReference type="Pfam" id="PF02515">
    <property type="entry name" value="CoA_transf_3"/>
    <property type="match status" value="1"/>
</dbReference>
<dbReference type="AlphaFoldDB" id="A0A6P2PR13"/>
<keyword evidence="1 2" id="KW-0808">Transferase</keyword>
<dbReference type="InterPro" id="IPR003673">
    <property type="entry name" value="CoA-Trfase_fam_III"/>
</dbReference>
<evidence type="ECO:0000313" key="2">
    <source>
        <dbReference type="EMBL" id="VWC11005.1"/>
    </source>
</evidence>
<gene>
    <name evidence="2" type="ORF">BDI24065_05351</name>
</gene>
<proteinExistence type="predicted"/>
<organism evidence="2 3">
    <name type="scientific">Burkholderia diffusa</name>
    <dbReference type="NCBI Taxonomy" id="488732"/>
    <lineage>
        <taxon>Bacteria</taxon>
        <taxon>Pseudomonadati</taxon>
        <taxon>Pseudomonadota</taxon>
        <taxon>Betaproteobacteria</taxon>
        <taxon>Burkholderiales</taxon>
        <taxon>Burkholderiaceae</taxon>
        <taxon>Burkholderia</taxon>
        <taxon>Burkholderia cepacia complex</taxon>
    </lineage>
</organism>
<dbReference type="Gene3D" id="3.40.50.10540">
    <property type="entry name" value="Crotonobetainyl-coa:carnitine coa-transferase, domain 1"/>
    <property type="match status" value="1"/>
</dbReference>
<evidence type="ECO:0000313" key="3">
    <source>
        <dbReference type="Proteomes" id="UP000494125"/>
    </source>
</evidence>
<sequence length="420" mass="46084">MLLLPIFLTKNMNAFDPLPTLCEKTPLKLLDGVRVLDLTSSVAGPYATLLLADFGATVVKIEPPGQGDDVRAWGPPFLDGESLWYLSVNRNKHSLTLDYSKPQGLELLKRMVASADVVVVNRTSPIQRKLGIDYASLRQVNPRLIHASVSGFGLDGERSDMPCYDLIAEGYSGVMDLTGEAESGPQKIGTPAADLLAGSDAALAVLAALVDRNRTGHGHCIDVSMIESMTRFMTPRIVPYLGSGEAPRRLGGRDSVIAVYQVFQAADAPLTIGLGNDGIWKRFWRAVGEPEFGQAACYASNSDRRRLRDEIVEKIQSIIGTKRRDHWLGIFREARIPAGPINRIDEVAADPELRRRGFFYVVPRGEAQIPQVGLGIHVDGNAHTFRKPPPRLGEDSQDVLRAWLDIESDTVRQLKEDGIV</sequence>
<dbReference type="GO" id="GO:0008410">
    <property type="term" value="F:CoA-transferase activity"/>
    <property type="evidence" value="ECO:0007669"/>
    <property type="project" value="TreeGrafter"/>
</dbReference>
<dbReference type="Gene3D" id="3.30.1540.10">
    <property type="entry name" value="formyl-coa transferase, domain 3"/>
    <property type="match status" value="1"/>
</dbReference>
<dbReference type="InterPro" id="IPR044855">
    <property type="entry name" value="CoA-Trfase_III_dom3_sf"/>
</dbReference>